<dbReference type="AlphaFoldDB" id="A0A1T4YLU0"/>
<feature type="transmembrane region" description="Helical" evidence="1">
    <location>
        <begin position="125"/>
        <end position="140"/>
    </location>
</feature>
<keyword evidence="1" id="KW-0812">Transmembrane</keyword>
<keyword evidence="1" id="KW-0472">Membrane</keyword>
<evidence type="ECO:0008006" key="4">
    <source>
        <dbReference type="Google" id="ProtNLM"/>
    </source>
</evidence>
<evidence type="ECO:0000256" key="1">
    <source>
        <dbReference type="SAM" id="Phobius"/>
    </source>
</evidence>
<dbReference type="RefSeq" id="WP_078818106.1">
    <property type="nucleotide sequence ID" value="NZ_FUYJ01000006.1"/>
</dbReference>
<name>A0A1T4YLU0_9BACL</name>
<reference evidence="3" key="1">
    <citation type="submission" date="2017-02" db="EMBL/GenBank/DDBJ databases">
        <authorList>
            <person name="Varghese N."/>
            <person name="Submissions S."/>
        </authorList>
    </citation>
    <scope>NUCLEOTIDE SEQUENCE [LARGE SCALE GENOMIC DNA]</scope>
    <source>
        <strain evidence="3">DSM 23966</strain>
    </source>
</reference>
<evidence type="ECO:0000313" key="2">
    <source>
        <dbReference type="EMBL" id="SKB02245.1"/>
    </source>
</evidence>
<dbReference type="Proteomes" id="UP000190042">
    <property type="component" value="Unassembled WGS sequence"/>
</dbReference>
<keyword evidence="1" id="KW-1133">Transmembrane helix</keyword>
<feature type="transmembrane region" description="Helical" evidence="1">
    <location>
        <begin position="81"/>
        <end position="104"/>
    </location>
</feature>
<feature type="transmembrane region" description="Helical" evidence="1">
    <location>
        <begin position="6"/>
        <end position="30"/>
    </location>
</feature>
<sequence>MSLYYGAVVFAHVVSAVIAVGPLFLLLPLIRRLRTAKAEAEDIYLAFIRVIIRLVMHAGHVLVVTGALLILFGPWPWHSSWVILTLVIMLLSAVFLATGFSSVLKRFHESGMDRHMILNKLRRTAWIYIGLLMIMLWLMVQKPSIW</sequence>
<evidence type="ECO:0000313" key="3">
    <source>
        <dbReference type="Proteomes" id="UP000190042"/>
    </source>
</evidence>
<feature type="transmembrane region" description="Helical" evidence="1">
    <location>
        <begin position="50"/>
        <end position="75"/>
    </location>
</feature>
<keyword evidence="3" id="KW-1185">Reference proteome</keyword>
<protein>
    <recommendedName>
        <fullName evidence="4">DUF2269 family protein</fullName>
    </recommendedName>
</protein>
<accession>A0A1T4YLU0</accession>
<gene>
    <name evidence="2" type="ORF">SAMN04244570_2881</name>
</gene>
<dbReference type="EMBL" id="FUYJ01000006">
    <property type="protein sequence ID" value="SKB02245.1"/>
    <property type="molecule type" value="Genomic_DNA"/>
</dbReference>
<organism evidence="2 3">
    <name type="scientific">Sporosarcina newyorkensis</name>
    <dbReference type="NCBI Taxonomy" id="759851"/>
    <lineage>
        <taxon>Bacteria</taxon>
        <taxon>Bacillati</taxon>
        <taxon>Bacillota</taxon>
        <taxon>Bacilli</taxon>
        <taxon>Bacillales</taxon>
        <taxon>Caryophanaceae</taxon>
        <taxon>Sporosarcina</taxon>
    </lineage>
</organism>
<proteinExistence type="predicted"/>